<evidence type="ECO:0000313" key="2">
    <source>
        <dbReference type="Proteomes" id="UP000192333"/>
    </source>
</evidence>
<gene>
    <name evidence="1" type="ORF">SAMN00777080_3034</name>
</gene>
<keyword evidence="2" id="KW-1185">Reference proteome</keyword>
<organism evidence="1 2">
    <name type="scientific">Aquiflexum balticum DSM 16537</name>
    <dbReference type="NCBI Taxonomy" id="758820"/>
    <lineage>
        <taxon>Bacteria</taxon>
        <taxon>Pseudomonadati</taxon>
        <taxon>Bacteroidota</taxon>
        <taxon>Cytophagia</taxon>
        <taxon>Cytophagales</taxon>
        <taxon>Cyclobacteriaceae</taxon>
        <taxon>Aquiflexum</taxon>
    </lineage>
</organism>
<proteinExistence type="predicted"/>
<reference evidence="2" key="1">
    <citation type="submission" date="2017-04" db="EMBL/GenBank/DDBJ databases">
        <authorList>
            <person name="Varghese N."/>
            <person name="Submissions S."/>
        </authorList>
    </citation>
    <scope>NUCLEOTIDE SEQUENCE [LARGE SCALE GENOMIC DNA]</scope>
    <source>
        <strain evidence="2">DSM 16537</strain>
    </source>
</reference>
<dbReference type="Proteomes" id="UP000192333">
    <property type="component" value="Chromosome I"/>
</dbReference>
<name>A0A1W2H680_9BACT</name>
<accession>A0A1W2H680</accession>
<dbReference type="STRING" id="758820.SAMN00777080_3034"/>
<protein>
    <submittedName>
        <fullName evidence="1">Uncharacterized protein</fullName>
    </submittedName>
</protein>
<dbReference type="EMBL" id="LT838813">
    <property type="protein sequence ID" value="SMD44413.1"/>
    <property type="molecule type" value="Genomic_DNA"/>
</dbReference>
<dbReference type="AlphaFoldDB" id="A0A1W2H680"/>
<sequence>MTGLILFFKLADINLSTVAVNAHFPAEIIINMEVSNGFDPIHFLTGLNSKRKFNIFKIRQKIKR</sequence>
<evidence type="ECO:0000313" key="1">
    <source>
        <dbReference type="EMBL" id="SMD44413.1"/>
    </source>
</evidence>